<dbReference type="Pfam" id="PF11208">
    <property type="entry name" value="DUF2992"/>
    <property type="match status" value="1"/>
</dbReference>
<dbReference type="EMBL" id="AE015929">
    <property type="protein sequence ID" value="AAO03865.1"/>
    <property type="molecule type" value="Genomic_DNA"/>
</dbReference>
<dbReference type="RefSeq" id="WP_001829438.1">
    <property type="nucleotide sequence ID" value="NC_004461.1"/>
</dbReference>
<feature type="region of interest" description="Disordered" evidence="1">
    <location>
        <begin position="111"/>
        <end position="135"/>
    </location>
</feature>
<dbReference type="HOGENOM" id="CLU_123192_0_1_9"/>
<dbReference type="PATRIC" id="fig|176280.10.peg.245"/>
<reference evidence="2 3" key="1">
    <citation type="journal article" date="2003" name="Mol. Microbiol.">
        <title>Genome-based analysis of virulence genes in a non-biofilm-forming Staphylococcus epidermidis strain (ATCC 12228).</title>
        <authorList>
            <person name="Zhang Y.Q."/>
            <person name="Ren S.X."/>
            <person name="Li H.L."/>
            <person name="Wang Y.X."/>
            <person name="Fu G."/>
            <person name="Yang J."/>
            <person name="Qin Z.Q."/>
            <person name="Miao Y.G."/>
            <person name="Wang W.Y."/>
            <person name="Chen R.S."/>
            <person name="Shen Y."/>
            <person name="Chen Z."/>
            <person name="Yuan Z.H."/>
            <person name="Zhao G.P."/>
            <person name="Qu D."/>
            <person name="Danchin A."/>
            <person name="Wen Y.M."/>
        </authorList>
    </citation>
    <scope>NUCLEOTIDE SEQUENCE [LARGE SCALE GENOMIC DNA]</scope>
    <source>
        <strain evidence="3">ATCC 12228 / FDA PCI 1200</strain>
    </source>
</reference>
<dbReference type="GeneID" id="50017661"/>
<sequence>MKLSIFHDGQFFVGVVEYQEGFIHKYLKVTFGNEPSDETVLRFITFKLIPLLNQTHGKKKPIQKHKKINPKRLQRKIAKEQKETNLTTFAQQAIKEEQELNKLKSKKLQRLEKERHRQYKRMLKRKKAHEKHKGH</sequence>
<organism evidence="2 3">
    <name type="scientific">Staphylococcus epidermidis (strain ATCC 12228 / FDA PCI 1200)</name>
    <dbReference type="NCBI Taxonomy" id="176280"/>
    <lineage>
        <taxon>Bacteria</taxon>
        <taxon>Bacillati</taxon>
        <taxon>Bacillota</taxon>
        <taxon>Bacilli</taxon>
        <taxon>Bacillales</taxon>
        <taxon>Staphylococcaceae</taxon>
        <taxon>Staphylococcus</taxon>
    </lineage>
</organism>
<evidence type="ECO:0000256" key="1">
    <source>
        <dbReference type="SAM" id="MobiDB-lite"/>
    </source>
</evidence>
<proteinExistence type="predicted"/>
<evidence type="ECO:0000313" key="3">
    <source>
        <dbReference type="Proteomes" id="UP000001411"/>
    </source>
</evidence>
<dbReference type="OrthoDB" id="4570726at2"/>
<dbReference type="Proteomes" id="UP000001411">
    <property type="component" value="Chromosome"/>
</dbReference>
<dbReference type="PIRSF" id="PIRSF021328">
    <property type="entry name" value="UCP021328"/>
    <property type="match status" value="1"/>
</dbReference>
<dbReference type="KEGG" id="sep:SE_0268"/>
<dbReference type="eggNOG" id="ENOG502ZBVG">
    <property type="taxonomic scope" value="Bacteria"/>
</dbReference>
<gene>
    <name evidence="2" type="ordered locus">SE_0268</name>
</gene>
<feature type="compositionally biased region" description="Basic residues" evidence="1">
    <location>
        <begin position="116"/>
        <end position="135"/>
    </location>
</feature>
<accession>A0A0H2VEY4</accession>
<evidence type="ECO:0008006" key="4">
    <source>
        <dbReference type="Google" id="ProtNLM"/>
    </source>
</evidence>
<dbReference type="InterPro" id="IPR016787">
    <property type="entry name" value="UCP021328"/>
</dbReference>
<evidence type="ECO:0000313" key="2">
    <source>
        <dbReference type="EMBL" id="AAO03865.1"/>
    </source>
</evidence>
<dbReference type="AlphaFoldDB" id="A0A0H2VEY4"/>
<name>A0A0H2VEY4_STAES</name>
<protein>
    <recommendedName>
        <fullName evidence="4">DUF2992 family protein</fullName>
    </recommendedName>
</protein>